<protein>
    <submittedName>
        <fullName evidence="2">Uncharacterized protein</fullName>
    </submittedName>
</protein>
<accession>A0A9D3XGH1</accession>
<dbReference type="Proteomes" id="UP000827986">
    <property type="component" value="Unassembled WGS sequence"/>
</dbReference>
<keyword evidence="3" id="KW-1185">Reference proteome</keyword>
<reference evidence="2" key="1">
    <citation type="submission" date="2021-09" db="EMBL/GenBank/DDBJ databases">
        <title>The genome of Mauremys mutica provides insights into the evolution of semi-aquatic lifestyle.</title>
        <authorList>
            <person name="Gong S."/>
            <person name="Gao Y."/>
        </authorList>
    </citation>
    <scope>NUCLEOTIDE SEQUENCE</scope>
    <source>
        <strain evidence="2">MM-2020</strain>
        <tissue evidence="2">Muscle</tissue>
    </source>
</reference>
<feature type="region of interest" description="Disordered" evidence="1">
    <location>
        <begin position="94"/>
        <end position="180"/>
    </location>
</feature>
<evidence type="ECO:0000313" key="2">
    <source>
        <dbReference type="EMBL" id="KAH1178898.1"/>
    </source>
</evidence>
<evidence type="ECO:0000256" key="1">
    <source>
        <dbReference type="SAM" id="MobiDB-lite"/>
    </source>
</evidence>
<gene>
    <name evidence="2" type="ORF">KIL84_000229</name>
</gene>
<organism evidence="2 3">
    <name type="scientific">Mauremys mutica</name>
    <name type="common">yellowpond turtle</name>
    <dbReference type="NCBI Taxonomy" id="74926"/>
    <lineage>
        <taxon>Eukaryota</taxon>
        <taxon>Metazoa</taxon>
        <taxon>Chordata</taxon>
        <taxon>Craniata</taxon>
        <taxon>Vertebrata</taxon>
        <taxon>Euteleostomi</taxon>
        <taxon>Archelosauria</taxon>
        <taxon>Testudinata</taxon>
        <taxon>Testudines</taxon>
        <taxon>Cryptodira</taxon>
        <taxon>Durocryptodira</taxon>
        <taxon>Testudinoidea</taxon>
        <taxon>Geoemydidae</taxon>
        <taxon>Geoemydinae</taxon>
        <taxon>Mauremys</taxon>
    </lineage>
</organism>
<evidence type="ECO:0000313" key="3">
    <source>
        <dbReference type="Proteomes" id="UP000827986"/>
    </source>
</evidence>
<dbReference type="EMBL" id="JAHDVG010000473">
    <property type="protein sequence ID" value="KAH1178898.1"/>
    <property type="molecule type" value="Genomic_DNA"/>
</dbReference>
<dbReference type="AlphaFoldDB" id="A0A9D3XGH1"/>
<sequence>MGGGQQEQILPRVALSLQRGAACLWRSCPWAQLCPAAGALLGIVGAAEGFDLLRPLQESLHPGPANPAQSLGLARASCYRALVGAAPLPALTAAGPGSQRASWAHLAEPKPKQPAEEETQPPHPRCTQGWPQCPAWARPGPAASGEFLPWVIPEEPEPRASPHSSPVAGGRERGSGAQLA</sequence>
<comment type="caution">
    <text evidence="2">The sequence shown here is derived from an EMBL/GenBank/DDBJ whole genome shotgun (WGS) entry which is preliminary data.</text>
</comment>
<proteinExistence type="predicted"/>
<name>A0A9D3XGH1_9SAUR</name>